<dbReference type="Gene3D" id="1.10.10.2840">
    <property type="entry name" value="PucR C-terminal helix-turn-helix domain"/>
    <property type="match status" value="1"/>
</dbReference>
<gene>
    <name evidence="3" type="ORF">SM116_17400</name>
</gene>
<dbReference type="Pfam" id="PF07905">
    <property type="entry name" value="PucR"/>
    <property type="match status" value="1"/>
</dbReference>
<organism evidence="3 4">
    <name type="scientific">Microbacterium rhizosphaerae</name>
    <dbReference type="NCBI Taxonomy" id="1678237"/>
    <lineage>
        <taxon>Bacteria</taxon>
        <taxon>Bacillati</taxon>
        <taxon>Actinomycetota</taxon>
        <taxon>Actinomycetes</taxon>
        <taxon>Micrococcales</taxon>
        <taxon>Microbacteriaceae</taxon>
        <taxon>Microbacterium</taxon>
    </lineage>
</organism>
<keyword evidence="4" id="KW-1185">Reference proteome</keyword>
<sequence>MDDRREDASIRTDRPNAAAADASLPTVREVLALPEVVDGLPEIVVGGAALDARVRWVHVSDSAGVARLLNGGELLLSTGSGWPADPAALRAFIADLVAAGLSGLVLELGTHYRYLPAVVGEAAREHDLALATLHREVKFVAVTEAVHNRIISEQTAALRARDEVRERFTALALRGAPADYVVHQLAQTLGAPVVLENLAHEVIAVDMPPSLEEELLTGWEYRSRSAHRDPGDWLVVPVEARGTRWGHLLLLPGPPHPAGRRGVLEQGAIALALGRIADGDSDEWARLGRRRLVDALLAGRFAGAGAAAARLEAAGLPVTGARLYGLVLSGAPISSEAVDAAARGLRGRALTGSAPAGVPAPAAAVLLSLPVGVEFDDRTARAFARAAAGDGADRTVLSVGASASGLDEALASLQEAIDLAAGGGWREARGLRVRRGDDRPLVRLLTALRDDHRLLDHGERMLSPLIDYDLARDGDLLDVLGAMLAHPGNRTAAASASHLSRSVFYQRIALIEDLLGTDLDDGETQAALHVALLVRRAARR</sequence>
<dbReference type="EMBL" id="CP139368">
    <property type="protein sequence ID" value="WPR89509.1"/>
    <property type="molecule type" value="Genomic_DNA"/>
</dbReference>
<dbReference type="Proteomes" id="UP001323798">
    <property type="component" value="Chromosome"/>
</dbReference>
<dbReference type="InterPro" id="IPR012914">
    <property type="entry name" value="PucR_dom"/>
</dbReference>
<dbReference type="InterPro" id="IPR042070">
    <property type="entry name" value="PucR_C-HTH_sf"/>
</dbReference>
<reference evidence="3 4" key="1">
    <citation type="submission" date="2023-11" db="EMBL/GenBank/DDBJ databases">
        <title>Genome sequence of Microbacterium rhizosphaerae KACC 19337.</title>
        <authorList>
            <person name="Choi H."/>
            <person name="Kim S."/>
            <person name="Kim Y."/>
            <person name="Kwon S.-W."/>
            <person name="Heo J."/>
        </authorList>
    </citation>
    <scope>NUCLEOTIDE SEQUENCE [LARGE SCALE GENOMIC DNA]</scope>
    <source>
        <strain evidence="3 4">KACC 19337</strain>
    </source>
</reference>
<feature type="domain" description="Purine catabolism PurC-like" evidence="1">
    <location>
        <begin position="29"/>
        <end position="150"/>
    </location>
</feature>
<evidence type="ECO:0000313" key="3">
    <source>
        <dbReference type="EMBL" id="WPR89509.1"/>
    </source>
</evidence>
<feature type="domain" description="PucR C-terminal helix-turn-helix" evidence="2">
    <location>
        <begin position="476"/>
        <end position="533"/>
    </location>
</feature>
<evidence type="ECO:0000259" key="2">
    <source>
        <dbReference type="Pfam" id="PF13556"/>
    </source>
</evidence>
<dbReference type="InterPro" id="IPR025736">
    <property type="entry name" value="PucR_C-HTH_dom"/>
</dbReference>
<dbReference type="InterPro" id="IPR051448">
    <property type="entry name" value="CdaR-like_regulators"/>
</dbReference>
<accession>A0ABZ0SMT5</accession>
<dbReference type="RefSeq" id="WP_320942223.1">
    <property type="nucleotide sequence ID" value="NZ_BAABEU010000003.1"/>
</dbReference>
<dbReference type="PANTHER" id="PTHR33744:SF1">
    <property type="entry name" value="DNA-BINDING TRANSCRIPTIONAL ACTIVATOR ADER"/>
    <property type="match status" value="1"/>
</dbReference>
<evidence type="ECO:0000313" key="4">
    <source>
        <dbReference type="Proteomes" id="UP001323798"/>
    </source>
</evidence>
<dbReference type="PANTHER" id="PTHR33744">
    <property type="entry name" value="CARBOHYDRATE DIACID REGULATOR"/>
    <property type="match status" value="1"/>
</dbReference>
<protein>
    <submittedName>
        <fullName evidence="3">PucR family transcriptional regulator</fullName>
    </submittedName>
</protein>
<proteinExistence type="predicted"/>
<dbReference type="Pfam" id="PF13556">
    <property type="entry name" value="HTH_30"/>
    <property type="match status" value="1"/>
</dbReference>
<name>A0ABZ0SMT5_9MICO</name>
<evidence type="ECO:0000259" key="1">
    <source>
        <dbReference type="Pfam" id="PF07905"/>
    </source>
</evidence>